<sequence>MEESLYPRAFSLNLSPEASLSGTGDRRSASLRAVPQLRPGELALVLKFQGSCHITTKITSPHLEFTGRFYSGLPSPLVGALEPATATSTARQSDREREWRECST</sequence>
<proteinExistence type="predicted"/>
<dbReference type="Proteomes" id="UP000823561">
    <property type="component" value="Chromosome 1"/>
</dbReference>
<feature type="compositionally biased region" description="Basic and acidic residues" evidence="1">
    <location>
        <begin position="92"/>
        <end position="104"/>
    </location>
</feature>
<evidence type="ECO:0000256" key="1">
    <source>
        <dbReference type="SAM" id="MobiDB-lite"/>
    </source>
</evidence>
<comment type="caution">
    <text evidence="2">The sequence shown here is derived from an EMBL/GenBank/DDBJ whole genome shotgun (WGS) entry which is preliminary data.</text>
</comment>
<dbReference type="AlphaFoldDB" id="A0AAV6HH02"/>
<gene>
    <name evidence="2" type="ORF">AALO_G00000950</name>
</gene>
<reference evidence="2 3" key="1">
    <citation type="submission" date="2020-10" db="EMBL/GenBank/DDBJ databases">
        <title>Chromosome-scale genome assembly of the Allis shad, Alosa alosa.</title>
        <authorList>
            <person name="Margot Z."/>
            <person name="Christophe K."/>
            <person name="Cabau C."/>
            <person name="Louis A."/>
            <person name="Berthelot C."/>
            <person name="Parey E."/>
            <person name="Roest Crollius H."/>
            <person name="Montfort J."/>
            <person name="Robinson-Rechavi M."/>
            <person name="Bucao C."/>
            <person name="Bouchez O."/>
            <person name="Gislard M."/>
            <person name="Lluch J."/>
            <person name="Milhes M."/>
            <person name="Lampietro C."/>
            <person name="Lopez Roques C."/>
            <person name="Donnadieu C."/>
            <person name="Braasch I."/>
            <person name="Desvignes T."/>
            <person name="Postlethwait J."/>
            <person name="Bobe J."/>
            <person name="Guiguen Y."/>
        </authorList>
    </citation>
    <scope>NUCLEOTIDE SEQUENCE [LARGE SCALE GENOMIC DNA]</scope>
    <source>
        <strain evidence="2">M-15738</strain>
        <tissue evidence="2">Blood</tissue>
    </source>
</reference>
<name>A0AAV6HH02_9TELE</name>
<dbReference type="EMBL" id="JADWDJ010000001">
    <property type="protein sequence ID" value="KAG5285226.1"/>
    <property type="molecule type" value="Genomic_DNA"/>
</dbReference>
<protein>
    <submittedName>
        <fullName evidence="2">Uncharacterized protein</fullName>
    </submittedName>
</protein>
<evidence type="ECO:0000313" key="3">
    <source>
        <dbReference type="Proteomes" id="UP000823561"/>
    </source>
</evidence>
<organism evidence="2 3">
    <name type="scientific">Alosa alosa</name>
    <name type="common">allis shad</name>
    <dbReference type="NCBI Taxonomy" id="278164"/>
    <lineage>
        <taxon>Eukaryota</taxon>
        <taxon>Metazoa</taxon>
        <taxon>Chordata</taxon>
        <taxon>Craniata</taxon>
        <taxon>Vertebrata</taxon>
        <taxon>Euteleostomi</taxon>
        <taxon>Actinopterygii</taxon>
        <taxon>Neopterygii</taxon>
        <taxon>Teleostei</taxon>
        <taxon>Clupei</taxon>
        <taxon>Clupeiformes</taxon>
        <taxon>Clupeoidei</taxon>
        <taxon>Clupeidae</taxon>
        <taxon>Alosa</taxon>
    </lineage>
</organism>
<keyword evidence="3" id="KW-1185">Reference proteome</keyword>
<accession>A0AAV6HH02</accession>
<evidence type="ECO:0000313" key="2">
    <source>
        <dbReference type="EMBL" id="KAG5285226.1"/>
    </source>
</evidence>
<feature type="region of interest" description="Disordered" evidence="1">
    <location>
        <begin position="82"/>
        <end position="104"/>
    </location>
</feature>